<sequence length="127" mass="14399">MYFALVQETLDTHFLKVDATARFSMDSLLRHCILRVVVFTANTFVAAALPFVGDFVSLLGSFSLFPLTFVFPSMIFIKVKGKTARKEHKLWHWANIVVFSILALATTASAVRLTIKHARTYHFFADK</sequence>
<dbReference type="GO" id="GO:0006865">
    <property type="term" value="P:amino acid transport"/>
    <property type="evidence" value="ECO:0007669"/>
    <property type="project" value="UniProtKB-KW"/>
</dbReference>
<dbReference type="EMBL" id="JBBNAE010000006">
    <property type="protein sequence ID" value="KAK9117369.1"/>
    <property type="molecule type" value="Genomic_DNA"/>
</dbReference>
<keyword evidence="3" id="KW-0029">Amino-acid transport</keyword>
<proteinExistence type="predicted"/>
<keyword evidence="4 6" id="KW-1133">Transmembrane helix</keyword>
<evidence type="ECO:0000256" key="6">
    <source>
        <dbReference type="SAM" id="Phobius"/>
    </source>
</evidence>
<evidence type="ECO:0000256" key="5">
    <source>
        <dbReference type="ARBA" id="ARBA00023136"/>
    </source>
</evidence>
<evidence type="ECO:0000256" key="1">
    <source>
        <dbReference type="ARBA" id="ARBA00004370"/>
    </source>
</evidence>
<keyword evidence="2 6" id="KW-0812">Transmembrane</keyword>
<dbReference type="GO" id="GO:0016020">
    <property type="term" value="C:membrane"/>
    <property type="evidence" value="ECO:0007669"/>
    <property type="project" value="UniProtKB-SubCell"/>
</dbReference>
<feature type="transmembrane region" description="Helical" evidence="6">
    <location>
        <begin position="32"/>
        <end position="52"/>
    </location>
</feature>
<reference evidence="8 9" key="1">
    <citation type="submission" date="2024-01" db="EMBL/GenBank/DDBJ databases">
        <title>Genome assemblies of Stephania.</title>
        <authorList>
            <person name="Yang L."/>
        </authorList>
    </citation>
    <scope>NUCLEOTIDE SEQUENCE [LARGE SCALE GENOMIC DNA]</scope>
    <source>
        <strain evidence="8">QJT</strain>
        <tissue evidence="8">Leaf</tissue>
    </source>
</reference>
<evidence type="ECO:0000313" key="8">
    <source>
        <dbReference type="EMBL" id="KAK9117369.1"/>
    </source>
</evidence>
<gene>
    <name evidence="8" type="ORF">Sjap_016316</name>
</gene>
<evidence type="ECO:0000256" key="3">
    <source>
        <dbReference type="ARBA" id="ARBA00022970"/>
    </source>
</evidence>
<evidence type="ECO:0000256" key="2">
    <source>
        <dbReference type="ARBA" id="ARBA00022692"/>
    </source>
</evidence>
<evidence type="ECO:0000256" key="4">
    <source>
        <dbReference type="ARBA" id="ARBA00022989"/>
    </source>
</evidence>
<dbReference type="InterPro" id="IPR013057">
    <property type="entry name" value="AA_transpt_TM"/>
</dbReference>
<keyword evidence="5 6" id="KW-0472">Membrane</keyword>
<name>A0AAP0NTD2_9MAGN</name>
<dbReference type="Pfam" id="PF01490">
    <property type="entry name" value="Aa_trans"/>
    <property type="match status" value="1"/>
</dbReference>
<comment type="subcellular location">
    <subcellularLocation>
        <location evidence="1">Membrane</location>
    </subcellularLocation>
</comment>
<feature type="transmembrane region" description="Helical" evidence="6">
    <location>
        <begin position="90"/>
        <end position="111"/>
    </location>
</feature>
<comment type="caution">
    <text evidence="8">The sequence shown here is derived from an EMBL/GenBank/DDBJ whole genome shotgun (WGS) entry which is preliminary data.</text>
</comment>
<keyword evidence="3" id="KW-0813">Transport</keyword>
<keyword evidence="9" id="KW-1185">Reference proteome</keyword>
<dbReference type="Proteomes" id="UP001417504">
    <property type="component" value="Unassembled WGS sequence"/>
</dbReference>
<dbReference type="AlphaFoldDB" id="A0AAP0NTD2"/>
<evidence type="ECO:0000313" key="9">
    <source>
        <dbReference type="Proteomes" id="UP001417504"/>
    </source>
</evidence>
<feature type="transmembrane region" description="Helical" evidence="6">
    <location>
        <begin position="58"/>
        <end position="78"/>
    </location>
</feature>
<organism evidence="8 9">
    <name type="scientific">Stephania japonica</name>
    <dbReference type="NCBI Taxonomy" id="461633"/>
    <lineage>
        <taxon>Eukaryota</taxon>
        <taxon>Viridiplantae</taxon>
        <taxon>Streptophyta</taxon>
        <taxon>Embryophyta</taxon>
        <taxon>Tracheophyta</taxon>
        <taxon>Spermatophyta</taxon>
        <taxon>Magnoliopsida</taxon>
        <taxon>Ranunculales</taxon>
        <taxon>Menispermaceae</taxon>
        <taxon>Menispermoideae</taxon>
        <taxon>Cissampelideae</taxon>
        <taxon>Stephania</taxon>
    </lineage>
</organism>
<feature type="domain" description="Amino acid transporter transmembrane" evidence="7">
    <location>
        <begin position="25"/>
        <end position="108"/>
    </location>
</feature>
<evidence type="ECO:0000259" key="7">
    <source>
        <dbReference type="Pfam" id="PF01490"/>
    </source>
</evidence>
<accession>A0AAP0NTD2</accession>
<protein>
    <recommendedName>
        <fullName evidence="7">Amino acid transporter transmembrane domain-containing protein</fullName>
    </recommendedName>
</protein>